<dbReference type="Gene3D" id="1.20.1560.10">
    <property type="entry name" value="ABC transporter type 1, transmembrane domain"/>
    <property type="match status" value="1"/>
</dbReference>
<dbReference type="STRING" id="796937.HMPREF9630_01404"/>
<accession>G9XG78</accession>
<dbReference type="SUPFAM" id="SSF90123">
    <property type="entry name" value="ABC transporter transmembrane region"/>
    <property type="match status" value="1"/>
</dbReference>
<evidence type="ECO:0000313" key="11">
    <source>
        <dbReference type="EMBL" id="EHL10656.1"/>
    </source>
</evidence>
<comment type="caution">
    <text evidence="11">The sequence shown here is derived from an EMBL/GenBank/DDBJ whole genome shotgun (WGS) entry which is preliminary data.</text>
</comment>
<proteinExistence type="predicted"/>
<evidence type="ECO:0000256" key="5">
    <source>
        <dbReference type="ARBA" id="ARBA00022989"/>
    </source>
</evidence>
<dbReference type="SUPFAM" id="SSF52540">
    <property type="entry name" value="P-loop containing nucleoside triphosphate hydrolases"/>
    <property type="match status" value="1"/>
</dbReference>
<evidence type="ECO:0000259" key="10">
    <source>
        <dbReference type="PROSITE" id="PS50929"/>
    </source>
</evidence>
<dbReference type="Gene3D" id="3.40.50.300">
    <property type="entry name" value="P-loop containing nucleotide triphosphate hydrolases"/>
    <property type="match status" value="1"/>
</dbReference>
<dbReference type="PATRIC" id="fig|796937.3.peg.2108"/>
<dbReference type="InterPro" id="IPR011527">
    <property type="entry name" value="ABC1_TM_dom"/>
</dbReference>
<dbReference type="PROSITE" id="PS00211">
    <property type="entry name" value="ABC_TRANSPORTER_1"/>
    <property type="match status" value="1"/>
</dbReference>
<evidence type="ECO:0000256" key="1">
    <source>
        <dbReference type="ARBA" id="ARBA00004651"/>
    </source>
</evidence>
<sequence>MNKSKLSLISDLLKIVKPLFPIMIITIVMGVIGFICSIGIPVLGGIALLIYMGELTKITYNHIFYAVIILAVLRGVLRYAEQYSGHYIAFRVLAIIRDKIYTVLRRLSPAKLEGRDKGDLIALITTDIELLEVFFAHTIAPVCIAFFMGLIILFIMYQYSVVAMFILLIAYLTTSIFIPRLITRLGEEKGKKFRSDFATLSSYVLESLKGLRESMQYGNTKERMDTMQNMTEKLEDTNRELKEYEELTKALSDLTVIVTGITIFLYTMFVREVTNAPFEMVVIPTVLSLSSFGPFIALSNLSNNLLQTLSSGRRVLGLLEEQPQVEENISENIAKYEDINIDDVDFAYDSKQIFKNANMNFEKNKIIGILGKSGSGKSTMLKLIMRFWDVNKGKINIGEENIKELNTKSLRNIQSYVTQETVLFQGTIEENIRIARENAPIEEIIEASKKASIHEFIDKLPDKYDTPIGEAINQLSAGEKQRISMARAFLHDAPILLLDEPTSNLDSLNEAVILKTIKQESRNKTVILVSHRKSTLAIAEKIYKVE</sequence>
<dbReference type="GO" id="GO:0016887">
    <property type="term" value="F:ATP hydrolysis activity"/>
    <property type="evidence" value="ECO:0007669"/>
    <property type="project" value="InterPro"/>
</dbReference>
<dbReference type="SMART" id="SM00382">
    <property type="entry name" value="AAA"/>
    <property type="match status" value="1"/>
</dbReference>
<keyword evidence="5 8" id="KW-1133">Transmembrane helix</keyword>
<evidence type="ECO:0000256" key="3">
    <source>
        <dbReference type="ARBA" id="ARBA00022741"/>
    </source>
</evidence>
<dbReference type="BioCyc" id="EBAC796937-HMP:GMGH-873-MONOMER"/>
<evidence type="ECO:0000256" key="6">
    <source>
        <dbReference type="ARBA" id="ARBA00023136"/>
    </source>
</evidence>
<feature type="transmembrane region" description="Helical" evidence="8">
    <location>
        <begin position="161"/>
        <end position="182"/>
    </location>
</feature>
<dbReference type="PANTHER" id="PTHR43394">
    <property type="entry name" value="ATP-DEPENDENT PERMEASE MDL1, MITOCHONDRIAL"/>
    <property type="match status" value="1"/>
</dbReference>
<comment type="subcellular location">
    <subcellularLocation>
        <location evidence="1">Cell membrane</location>
        <topology evidence="1">Multi-pass membrane protein</topology>
    </subcellularLocation>
</comment>
<keyword evidence="7" id="KW-0175">Coiled coil</keyword>
<feature type="transmembrane region" description="Helical" evidence="8">
    <location>
        <begin position="133"/>
        <end position="155"/>
    </location>
</feature>
<keyword evidence="2 8" id="KW-0812">Transmembrane</keyword>
<dbReference type="InterPro" id="IPR003439">
    <property type="entry name" value="ABC_transporter-like_ATP-bd"/>
</dbReference>
<evidence type="ECO:0000256" key="2">
    <source>
        <dbReference type="ARBA" id="ARBA00022692"/>
    </source>
</evidence>
<keyword evidence="6 8" id="KW-0472">Membrane</keyword>
<name>G9X3B4_9FIRM</name>
<dbReference type="PANTHER" id="PTHR43394:SF1">
    <property type="entry name" value="ATP-BINDING CASSETTE SUB-FAMILY B MEMBER 10, MITOCHONDRIAL"/>
    <property type="match status" value="1"/>
</dbReference>
<feature type="domain" description="ABC transmembrane type-1" evidence="10">
    <location>
        <begin position="24"/>
        <end position="307"/>
    </location>
</feature>
<dbReference type="EMBL" id="AFZG01000096">
    <property type="protein sequence ID" value="EHL15192.1"/>
    <property type="molecule type" value="Genomic_DNA"/>
</dbReference>
<dbReference type="Proteomes" id="UP000003379">
    <property type="component" value="Unassembled WGS sequence"/>
</dbReference>
<feature type="coiled-coil region" evidence="7">
    <location>
        <begin position="224"/>
        <end position="254"/>
    </location>
</feature>
<dbReference type="InterPro" id="IPR017871">
    <property type="entry name" value="ABC_transporter-like_CS"/>
</dbReference>
<evidence type="ECO:0000313" key="13">
    <source>
        <dbReference type="Proteomes" id="UP000003379"/>
    </source>
</evidence>
<evidence type="ECO:0000256" key="7">
    <source>
        <dbReference type="SAM" id="Coils"/>
    </source>
</evidence>
<dbReference type="Pfam" id="PF00664">
    <property type="entry name" value="ABC_membrane"/>
    <property type="match status" value="1"/>
</dbReference>
<dbReference type="InterPro" id="IPR003593">
    <property type="entry name" value="AAA+_ATPase"/>
</dbReference>
<evidence type="ECO:0000313" key="14">
    <source>
        <dbReference type="Proteomes" id="UP000006437"/>
    </source>
</evidence>
<dbReference type="GO" id="GO:0005886">
    <property type="term" value="C:plasma membrane"/>
    <property type="evidence" value="ECO:0007669"/>
    <property type="project" value="UniProtKB-SubCell"/>
</dbReference>
<dbReference type="GO" id="GO:0005524">
    <property type="term" value="F:ATP binding"/>
    <property type="evidence" value="ECO:0007669"/>
    <property type="project" value="UniProtKB-KW"/>
</dbReference>
<dbReference type="InterPro" id="IPR027417">
    <property type="entry name" value="P-loop_NTPase"/>
</dbReference>
<reference evidence="12 13" key="2">
    <citation type="submission" date="2011-08" db="EMBL/GenBank/DDBJ databases">
        <title>The Genome Sequence of Eubacteriaceae bacterium CM5.</title>
        <authorList>
            <consortium name="The Broad Institute Genome Sequencing Platform"/>
            <person name="Earl A."/>
            <person name="Ward D."/>
            <person name="Feldgarden M."/>
            <person name="Gevers D."/>
            <person name="Sizova M."/>
            <person name="Hazen A."/>
            <person name="Epstein S."/>
            <person name="Young S.K."/>
            <person name="Zeng Q."/>
            <person name="Gargeya S."/>
            <person name="Fitzgerald M."/>
            <person name="Haas B."/>
            <person name="Abouelleil A."/>
            <person name="Alvarado L."/>
            <person name="Arachchi H.M."/>
            <person name="Berlin A."/>
            <person name="Brown A."/>
            <person name="Chapman S.B."/>
            <person name="Chen Z."/>
            <person name="Dunbar C."/>
            <person name="Freedman E."/>
            <person name="Gearin G."/>
            <person name="Gellesch M."/>
            <person name="Goldberg J."/>
            <person name="Griggs A."/>
            <person name="Gujja S."/>
            <person name="Heiman D."/>
            <person name="Howarth C."/>
            <person name="Larson L."/>
            <person name="Lui A."/>
            <person name="MacDonald P.J.P."/>
            <person name="Montmayeur A."/>
            <person name="Murphy C."/>
            <person name="Neiman D."/>
            <person name="Pearson M."/>
            <person name="Priest M."/>
            <person name="Roberts A."/>
            <person name="Saif S."/>
            <person name="Shea T."/>
            <person name="Shenoy N."/>
            <person name="Sisk P."/>
            <person name="Stolte C."/>
            <person name="Sykes S."/>
            <person name="Wortman J."/>
            <person name="Nusbaum C."/>
            <person name="Birren B."/>
        </authorList>
    </citation>
    <scope>NUCLEOTIDE SEQUENCE [LARGE SCALE GENOMIC DNA]</scope>
    <source>
        <strain evidence="12 13">CM5</strain>
    </source>
</reference>
<protein>
    <recommendedName>
        <fullName evidence="15">ABC transporter, ATP-binding protein</fullName>
    </recommendedName>
</protein>
<evidence type="ECO:0000256" key="4">
    <source>
        <dbReference type="ARBA" id="ARBA00022840"/>
    </source>
</evidence>
<feature type="domain" description="ABC transporter" evidence="9">
    <location>
        <begin position="339"/>
        <end position="546"/>
    </location>
</feature>
<evidence type="ECO:0000313" key="12">
    <source>
        <dbReference type="EMBL" id="EHL15192.1"/>
    </source>
</evidence>
<evidence type="ECO:0000259" key="9">
    <source>
        <dbReference type="PROSITE" id="PS50893"/>
    </source>
</evidence>
<accession>G9X3B4</accession>
<dbReference type="PROSITE" id="PS50929">
    <property type="entry name" value="ABC_TM1F"/>
    <property type="match status" value="1"/>
</dbReference>
<dbReference type="InterPro" id="IPR036640">
    <property type="entry name" value="ABC1_TM_sf"/>
</dbReference>
<dbReference type="EMBL" id="AFZE01000057">
    <property type="protein sequence ID" value="EHL10656.1"/>
    <property type="molecule type" value="Genomic_DNA"/>
</dbReference>
<dbReference type="GO" id="GO:0015421">
    <property type="term" value="F:ABC-type oligopeptide transporter activity"/>
    <property type="evidence" value="ECO:0007669"/>
    <property type="project" value="TreeGrafter"/>
</dbReference>
<gene>
    <name evidence="12" type="ORF">HMPREF9628_00843</name>
    <name evidence="11" type="ORF">HMPREF9629_00871</name>
</gene>
<dbReference type="PROSITE" id="PS50893">
    <property type="entry name" value="ABC_TRANSPORTER_2"/>
    <property type="match status" value="1"/>
</dbReference>
<dbReference type="Pfam" id="PF00005">
    <property type="entry name" value="ABC_tran"/>
    <property type="match status" value="1"/>
</dbReference>
<dbReference type="HOGENOM" id="CLU_000604_84_9_9"/>
<organism evidence="11 14">
    <name type="scientific">Peptoanaerobacter stomatis</name>
    <dbReference type="NCBI Taxonomy" id="796937"/>
    <lineage>
        <taxon>Bacteria</taxon>
        <taxon>Bacillati</taxon>
        <taxon>Bacillota</taxon>
        <taxon>Clostridia</taxon>
        <taxon>Peptostreptococcales</taxon>
        <taxon>Filifactoraceae</taxon>
        <taxon>Peptoanaerobacter</taxon>
    </lineage>
</organism>
<keyword evidence="3" id="KW-0547">Nucleotide-binding</keyword>
<keyword evidence="4" id="KW-0067">ATP-binding</keyword>
<dbReference type="InterPro" id="IPR039421">
    <property type="entry name" value="Type_1_exporter"/>
</dbReference>
<evidence type="ECO:0008006" key="15">
    <source>
        <dbReference type="Google" id="ProtNLM"/>
    </source>
</evidence>
<dbReference type="Proteomes" id="UP000006437">
    <property type="component" value="Unassembled WGS sequence"/>
</dbReference>
<dbReference type="AlphaFoldDB" id="G9X3B4"/>
<feature type="transmembrane region" description="Helical" evidence="8">
    <location>
        <begin position="20"/>
        <end position="52"/>
    </location>
</feature>
<feature type="transmembrane region" description="Helical" evidence="8">
    <location>
        <begin position="58"/>
        <end position="77"/>
    </location>
</feature>
<reference evidence="11 14" key="1">
    <citation type="submission" date="2011-08" db="EMBL/GenBank/DDBJ databases">
        <title>The Genome Sequence of Eubacteriaceae bacterium ACC19a.</title>
        <authorList>
            <consortium name="The Broad Institute Genome Sequencing Platform"/>
            <person name="Earl A."/>
            <person name="Ward D."/>
            <person name="Feldgarden M."/>
            <person name="Gevers D."/>
            <person name="Sizova M."/>
            <person name="Hazen A."/>
            <person name="Epstein S."/>
            <person name="Young S.K."/>
            <person name="Zeng Q."/>
            <person name="Gargeya S."/>
            <person name="Fitzgerald M."/>
            <person name="Haas B."/>
            <person name="Abouelleil A."/>
            <person name="Alvarado L."/>
            <person name="Arachchi H.M."/>
            <person name="Berlin A."/>
            <person name="Brown A."/>
            <person name="Chapman S.B."/>
            <person name="Chen Z."/>
            <person name="Dunbar C."/>
            <person name="Freedman E."/>
            <person name="Gearin G."/>
            <person name="Gellesch M."/>
            <person name="Goldberg J."/>
            <person name="Griggs A."/>
            <person name="Gujja S."/>
            <person name="Heiman D."/>
            <person name="Howarth C."/>
            <person name="Larson L."/>
            <person name="Lui A."/>
            <person name="MacDonald P.J.P."/>
            <person name="Montmayeur A."/>
            <person name="Murphy C."/>
            <person name="Neiman D."/>
            <person name="Pearson M."/>
            <person name="Priest M."/>
            <person name="Roberts A."/>
            <person name="Saif S."/>
            <person name="Shea T."/>
            <person name="Shenoy N."/>
            <person name="Sisk P."/>
            <person name="Stolte C."/>
            <person name="Sykes S."/>
            <person name="Wortman J."/>
            <person name="Nusbaum C."/>
            <person name="Birren B."/>
        </authorList>
    </citation>
    <scope>NUCLEOTIDE SEQUENCE [LARGE SCALE GENOMIC DNA]</scope>
    <source>
        <strain evidence="11 14">ACC19a</strain>
    </source>
</reference>
<evidence type="ECO:0000256" key="8">
    <source>
        <dbReference type="SAM" id="Phobius"/>
    </source>
</evidence>
<dbReference type="RefSeq" id="WP_009525106.1">
    <property type="nucleotide sequence ID" value="NZ_JH414549.1"/>
</dbReference>